<feature type="transmembrane region" description="Helical" evidence="14">
    <location>
        <begin position="478"/>
        <end position="499"/>
    </location>
</feature>
<feature type="repeat" description="ANK" evidence="12">
    <location>
        <begin position="134"/>
        <end position="166"/>
    </location>
</feature>
<name>A0A8J4YF27_CHIOP</name>
<keyword evidence="6 14" id="KW-1133">Transmembrane helix</keyword>
<organism evidence="16 17">
    <name type="scientific">Chionoecetes opilio</name>
    <name type="common">Atlantic snow crab</name>
    <name type="synonym">Cancer opilio</name>
    <dbReference type="NCBI Taxonomy" id="41210"/>
    <lineage>
        <taxon>Eukaryota</taxon>
        <taxon>Metazoa</taxon>
        <taxon>Ecdysozoa</taxon>
        <taxon>Arthropoda</taxon>
        <taxon>Crustacea</taxon>
        <taxon>Multicrustacea</taxon>
        <taxon>Malacostraca</taxon>
        <taxon>Eumalacostraca</taxon>
        <taxon>Eucarida</taxon>
        <taxon>Decapoda</taxon>
        <taxon>Pleocyemata</taxon>
        <taxon>Brachyura</taxon>
        <taxon>Eubrachyura</taxon>
        <taxon>Majoidea</taxon>
        <taxon>Majidae</taxon>
        <taxon>Chionoecetes</taxon>
    </lineage>
</organism>
<feature type="region of interest" description="Disordered" evidence="13">
    <location>
        <begin position="937"/>
        <end position="993"/>
    </location>
</feature>
<keyword evidence="5" id="KW-0677">Repeat</keyword>
<feature type="transmembrane region" description="Helical" evidence="14">
    <location>
        <begin position="701"/>
        <end position="725"/>
    </location>
</feature>
<dbReference type="PANTHER" id="PTHR47143">
    <property type="entry name" value="TRANSIENT RECEPTOR POTENTIAL CATION CHANNEL PROTEIN PAINLESS"/>
    <property type="match status" value="1"/>
</dbReference>
<feature type="repeat" description="ANK" evidence="12">
    <location>
        <begin position="354"/>
        <end position="386"/>
    </location>
</feature>
<evidence type="ECO:0000256" key="5">
    <source>
        <dbReference type="ARBA" id="ARBA00022737"/>
    </source>
</evidence>
<keyword evidence="4 14" id="KW-0812">Transmembrane</keyword>
<dbReference type="Pfam" id="PF00023">
    <property type="entry name" value="Ank"/>
    <property type="match status" value="1"/>
</dbReference>
<evidence type="ECO:0000256" key="14">
    <source>
        <dbReference type="SAM" id="Phobius"/>
    </source>
</evidence>
<evidence type="ECO:0000256" key="2">
    <source>
        <dbReference type="ARBA" id="ARBA00022448"/>
    </source>
</evidence>
<evidence type="ECO:0000256" key="7">
    <source>
        <dbReference type="ARBA" id="ARBA00023043"/>
    </source>
</evidence>
<comment type="subcellular location">
    <subcellularLocation>
        <location evidence="1">Membrane</location>
        <topology evidence="1">Multi-pass membrane protein</topology>
    </subcellularLocation>
</comment>
<feature type="repeat" description="ANK" evidence="12">
    <location>
        <begin position="175"/>
        <end position="207"/>
    </location>
</feature>
<evidence type="ECO:0000256" key="6">
    <source>
        <dbReference type="ARBA" id="ARBA00022989"/>
    </source>
</evidence>
<dbReference type="Pfam" id="PF12796">
    <property type="entry name" value="Ank_2"/>
    <property type="match status" value="2"/>
</dbReference>
<keyword evidence="8" id="KW-0406">Ion transport</keyword>
<feature type="compositionally biased region" description="Polar residues" evidence="13">
    <location>
        <begin position="955"/>
        <end position="985"/>
    </location>
</feature>
<evidence type="ECO:0000256" key="4">
    <source>
        <dbReference type="ARBA" id="ARBA00022692"/>
    </source>
</evidence>
<keyword evidence="11" id="KW-0407">Ion channel</keyword>
<dbReference type="InterPro" id="IPR005821">
    <property type="entry name" value="Ion_trans_dom"/>
</dbReference>
<keyword evidence="17" id="KW-1185">Reference proteome</keyword>
<accession>A0A8J4YF27</accession>
<evidence type="ECO:0000256" key="10">
    <source>
        <dbReference type="ARBA" id="ARBA00023180"/>
    </source>
</evidence>
<keyword evidence="9 14" id="KW-0472">Membrane</keyword>
<protein>
    <submittedName>
        <fullName evidence="16">Transient receptor potential channel pyrexia</fullName>
    </submittedName>
</protein>
<keyword evidence="10" id="KW-0325">Glycoprotein</keyword>
<dbReference type="PANTHER" id="PTHR47143:SF1">
    <property type="entry name" value="ION_TRANS DOMAIN-CONTAINING PROTEIN"/>
    <property type="match status" value="1"/>
</dbReference>
<feature type="transmembrane region" description="Helical" evidence="14">
    <location>
        <begin position="614"/>
        <end position="635"/>
    </location>
</feature>
<dbReference type="SMART" id="SM00248">
    <property type="entry name" value="ANK"/>
    <property type="match status" value="8"/>
</dbReference>
<evidence type="ECO:0000313" key="16">
    <source>
        <dbReference type="EMBL" id="KAG0726925.1"/>
    </source>
</evidence>
<gene>
    <name evidence="16" type="primary">pyx_0</name>
    <name evidence="16" type="ORF">GWK47_035632</name>
</gene>
<dbReference type="OrthoDB" id="5402602at2759"/>
<keyword evidence="16" id="KW-0675">Receptor</keyword>
<proteinExistence type="predicted"/>
<feature type="repeat" description="ANK" evidence="12">
    <location>
        <begin position="101"/>
        <end position="133"/>
    </location>
</feature>
<dbReference type="Pfam" id="PF00520">
    <property type="entry name" value="Ion_trans"/>
    <property type="match status" value="1"/>
</dbReference>
<evidence type="ECO:0000256" key="13">
    <source>
        <dbReference type="SAM" id="MobiDB-lite"/>
    </source>
</evidence>
<evidence type="ECO:0000256" key="9">
    <source>
        <dbReference type="ARBA" id="ARBA00023136"/>
    </source>
</evidence>
<feature type="transmembrane region" description="Helical" evidence="14">
    <location>
        <begin position="519"/>
        <end position="539"/>
    </location>
</feature>
<keyword evidence="2" id="KW-0813">Transport</keyword>
<evidence type="ECO:0000313" key="17">
    <source>
        <dbReference type="Proteomes" id="UP000770661"/>
    </source>
</evidence>
<dbReference type="PROSITE" id="PS50297">
    <property type="entry name" value="ANK_REP_REGION"/>
    <property type="match status" value="2"/>
</dbReference>
<dbReference type="GO" id="GO:0005216">
    <property type="term" value="F:monoatomic ion channel activity"/>
    <property type="evidence" value="ECO:0007669"/>
    <property type="project" value="InterPro"/>
</dbReference>
<dbReference type="InterPro" id="IPR036770">
    <property type="entry name" value="Ankyrin_rpt-contain_sf"/>
</dbReference>
<dbReference type="EMBL" id="JACEEZ010003874">
    <property type="protein sequence ID" value="KAG0726925.1"/>
    <property type="molecule type" value="Genomic_DNA"/>
</dbReference>
<dbReference type="Proteomes" id="UP000770661">
    <property type="component" value="Unassembled WGS sequence"/>
</dbReference>
<feature type="transmembrane region" description="Helical" evidence="14">
    <location>
        <begin position="647"/>
        <end position="667"/>
    </location>
</feature>
<dbReference type="AlphaFoldDB" id="A0A8J4YF27"/>
<evidence type="ECO:0000256" key="11">
    <source>
        <dbReference type="ARBA" id="ARBA00023303"/>
    </source>
</evidence>
<sequence>MMWPLSGKKCSLECFRGDAEDFPTEMTCLPAPPPPVAAVQGWSAGSDGPALSRMASSAIDGTDRHRETMPVLFVAIQSGDVRGVEDALKQDPEAALGTRYGGSLALHAACHARHVSILTTLMKAGAKVEALDGLGQTTLHLAVADGWHDGVEELLQHGASPNTLCEPPPGVKGLRIETPLHVAVRRGDHLSTVLLLQQHPDITQRDNDLCSVLHLAAHSRSLEITRQLLKDKQAKEVITSRESKGNSVLHMTLMTECDAACEATVLDLVTEFVQAGADINHVNLRGENALFLAAHHRLPRVVETLIGLGADPTIITRNGQSLLHAACHQGCSTSLGHILNTDQVQNLVTARDNEDYAPFHYAVRGGSIDCCELLLTNGDHLTRLDKDGQTRCSIILRHLPSAAQLLTRLFDSHVRLSNVPHHDPDFRVTFNYSVVYLEEEGVQSSLISELSTPRLEALLKHPLLESFLYFKWNKIKPFFYCSVAFYLMFLLLHSTFIVMTFGKHPWLWDKHPNSYTVFLILYNTMFLLILIPDLVFMFVNLKKFLHQWETYTKTIALASSAFVVFSCLPFYKKVDSLSIQYQSMNTSGENTSQTASAEEGPDTLVRQAAAVSAFFSWVEFMMLLGRFPSLGSYVLMFTRVARSVIKFLAAFSSLIIGFAISFLVLFGDKTEFSTLPLSLIKTLMMMIGEIDFGNYVDDLDLLGGLFFAMFLFLVCVLMANLLIGLAVNDIPDLQRQGKIRRLSKQASYLVAYERLMVVARVLRCFPRQLRILMTRRSRIPKSVDVFPNKNRSTTVSHRSDQWSVPNETLQEAILLGTEDSKIEFDPIEEEETLAIQFRSFKIKYDRDRRHLQHRLGQLPDTTTTETMLKGRLDHIQKVMQDQLLKLSLQLQKHHYLCSQCRQPLPEAHTLQRAPQTLQWLPSIPDNSNEVNMNPATHSVHPSQPAVMSWSPGQAAVQQSVSLPTTLTTPETNRENATVQSTSQQYPPVYRRRQ</sequence>
<feature type="transmembrane region" description="Helical" evidence="14">
    <location>
        <begin position="551"/>
        <end position="571"/>
    </location>
</feature>
<keyword evidence="3" id="KW-0716">Sensory transduction</keyword>
<dbReference type="SUPFAM" id="SSF48403">
    <property type="entry name" value="Ankyrin repeat"/>
    <property type="match status" value="1"/>
</dbReference>
<dbReference type="InterPro" id="IPR002110">
    <property type="entry name" value="Ankyrin_rpt"/>
</dbReference>
<feature type="domain" description="Ion transport" evidence="15">
    <location>
        <begin position="486"/>
        <end position="736"/>
    </location>
</feature>
<dbReference type="PROSITE" id="PS50088">
    <property type="entry name" value="ANK_REPEAT"/>
    <property type="match status" value="4"/>
</dbReference>
<keyword evidence="7 12" id="KW-0040">ANK repeat</keyword>
<reference evidence="16" key="1">
    <citation type="submission" date="2020-07" db="EMBL/GenBank/DDBJ databases">
        <title>The High-quality genome of the commercially important snow crab, Chionoecetes opilio.</title>
        <authorList>
            <person name="Jeong J.-H."/>
            <person name="Ryu S."/>
        </authorList>
    </citation>
    <scope>NUCLEOTIDE SEQUENCE</scope>
    <source>
        <strain evidence="16">MADBK_172401_WGS</strain>
        <tissue evidence="16">Digestive gland</tissue>
    </source>
</reference>
<evidence type="ECO:0000256" key="12">
    <source>
        <dbReference type="PROSITE-ProRule" id="PRU00023"/>
    </source>
</evidence>
<evidence type="ECO:0000256" key="3">
    <source>
        <dbReference type="ARBA" id="ARBA00022606"/>
    </source>
</evidence>
<evidence type="ECO:0000259" key="15">
    <source>
        <dbReference type="Pfam" id="PF00520"/>
    </source>
</evidence>
<dbReference type="InterPro" id="IPR052076">
    <property type="entry name" value="TRP_cation_channel"/>
</dbReference>
<dbReference type="GO" id="GO:0034703">
    <property type="term" value="C:cation channel complex"/>
    <property type="evidence" value="ECO:0007669"/>
    <property type="project" value="UniProtKB-ARBA"/>
</dbReference>
<comment type="caution">
    <text evidence="16">The sequence shown here is derived from an EMBL/GenBank/DDBJ whole genome shotgun (WGS) entry which is preliminary data.</text>
</comment>
<evidence type="ECO:0000256" key="1">
    <source>
        <dbReference type="ARBA" id="ARBA00004141"/>
    </source>
</evidence>
<evidence type="ECO:0000256" key="8">
    <source>
        <dbReference type="ARBA" id="ARBA00023065"/>
    </source>
</evidence>
<dbReference type="Gene3D" id="1.25.40.20">
    <property type="entry name" value="Ankyrin repeat-containing domain"/>
    <property type="match status" value="2"/>
</dbReference>